<organism evidence="6 7">
    <name type="scientific">Sporolactobacillus shoreicorticis</name>
    <dbReference type="NCBI Taxonomy" id="1923877"/>
    <lineage>
        <taxon>Bacteria</taxon>
        <taxon>Bacillati</taxon>
        <taxon>Bacillota</taxon>
        <taxon>Bacilli</taxon>
        <taxon>Bacillales</taxon>
        <taxon>Sporolactobacillaceae</taxon>
        <taxon>Sporolactobacillus</taxon>
    </lineage>
</organism>
<name>A0ABW5S1X7_9BACL</name>
<evidence type="ECO:0000256" key="2">
    <source>
        <dbReference type="ARBA" id="ARBA00006206"/>
    </source>
</evidence>
<dbReference type="InterPro" id="IPR015443">
    <property type="entry name" value="Aldose_1-epimerase"/>
</dbReference>
<proteinExistence type="inferred from homology"/>
<dbReference type="Pfam" id="PF01263">
    <property type="entry name" value="Aldose_epim"/>
    <property type="match status" value="1"/>
</dbReference>
<reference evidence="7" key="1">
    <citation type="journal article" date="2019" name="Int. J. Syst. Evol. Microbiol.">
        <title>The Global Catalogue of Microorganisms (GCM) 10K type strain sequencing project: providing services to taxonomists for standard genome sequencing and annotation.</title>
        <authorList>
            <consortium name="The Broad Institute Genomics Platform"/>
            <consortium name="The Broad Institute Genome Sequencing Center for Infectious Disease"/>
            <person name="Wu L."/>
            <person name="Ma J."/>
        </authorList>
    </citation>
    <scope>NUCLEOTIDE SEQUENCE [LARGE SCALE GENOMIC DNA]</scope>
    <source>
        <strain evidence="7">TISTR 2466</strain>
    </source>
</reference>
<dbReference type="PIRSF" id="PIRSF005096">
    <property type="entry name" value="GALM"/>
    <property type="match status" value="1"/>
</dbReference>
<protein>
    <recommendedName>
        <fullName evidence="5">Aldose 1-epimerase</fullName>
        <ecNumber evidence="5">5.1.3.3</ecNumber>
    </recommendedName>
</protein>
<keyword evidence="3 5" id="KW-0413">Isomerase</keyword>
<evidence type="ECO:0000256" key="1">
    <source>
        <dbReference type="ARBA" id="ARBA00005028"/>
    </source>
</evidence>
<accession>A0ABW5S1X7</accession>
<dbReference type="InterPro" id="IPR014718">
    <property type="entry name" value="GH-type_carb-bd"/>
</dbReference>
<keyword evidence="4 5" id="KW-0119">Carbohydrate metabolism</keyword>
<comment type="caution">
    <text evidence="6">The sequence shown here is derived from an EMBL/GenBank/DDBJ whole genome shotgun (WGS) entry which is preliminary data.</text>
</comment>
<evidence type="ECO:0000256" key="5">
    <source>
        <dbReference type="PIRNR" id="PIRNR005096"/>
    </source>
</evidence>
<dbReference type="SUPFAM" id="SSF74650">
    <property type="entry name" value="Galactose mutarotase-like"/>
    <property type="match status" value="1"/>
</dbReference>
<evidence type="ECO:0000313" key="7">
    <source>
        <dbReference type="Proteomes" id="UP001597399"/>
    </source>
</evidence>
<evidence type="ECO:0000256" key="4">
    <source>
        <dbReference type="ARBA" id="ARBA00023277"/>
    </source>
</evidence>
<keyword evidence="7" id="KW-1185">Reference proteome</keyword>
<dbReference type="EC" id="5.1.3.3" evidence="5"/>
<sequence>MVTVITNAHLQSTNFGNLKKYTVDNGNGYSFSCINYGASLTQLTMPDKDGKVGNIILQFDDPDTLCADKTYFFNRAIGRVGGRIKNGSFSIDGTMYHVPQNEGKNTLHGGTNGFDGLLWESKTVAKGIEFSRIIKSTDDGFPGDLKVTITYKWKDDQQLVILFKAYNDSDQPSLFNPTIHSYFNLNENPSKGLIHNELRISANEIAETDSQLLPTGKFLPVSGTLFDFQVYKPLDVMLKKLKKSGNNGYDTPFKVERPLIATLKNSVNGRRLDIYSEKNGLIVYTLNSVNTPEKVNNGYRLQPFMAVALEPQTLPDAINNPHFGTIVINAHQEISSEIVYKLSVEA</sequence>
<dbReference type="PANTHER" id="PTHR10091">
    <property type="entry name" value="ALDOSE-1-EPIMERASE"/>
    <property type="match status" value="1"/>
</dbReference>
<dbReference type="PANTHER" id="PTHR10091:SF0">
    <property type="entry name" value="GALACTOSE MUTAROTASE"/>
    <property type="match status" value="1"/>
</dbReference>
<dbReference type="Proteomes" id="UP001597399">
    <property type="component" value="Unassembled WGS sequence"/>
</dbReference>
<comment type="catalytic activity">
    <reaction evidence="5">
        <text>alpha-D-glucose = beta-D-glucose</text>
        <dbReference type="Rhea" id="RHEA:10264"/>
        <dbReference type="ChEBI" id="CHEBI:15903"/>
        <dbReference type="ChEBI" id="CHEBI:17925"/>
        <dbReference type="EC" id="5.1.3.3"/>
    </reaction>
</comment>
<dbReference type="InterPro" id="IPR011013">
    <property type="entry name" value="Gal_mutarotase_sf_dom"/>
</dbReference>
<gene>
    <name evidence="6" type="ORF">ACFSUE_06865</name>
</gene>
<dbReference type="Gene3D" id="2.70.98.10">
    <property type="match status" value="1"/>
</dbReference>
<dbReference type="EMBL" id="JBHUMQ010000015">
    <property type="protein sequence ID" value="MFD2693353.1"/>
    <property type="molecule type" value="Genomic_DNA"/>
</dbReference>
<dbReference type="CDD" id="cd09019">
    <property type="entry name" value="galactose_mutarotase_like"/>
    <property type="match status" value="1"/>
</dbReference>
<dbReference type="GO" id="GO:0016853">
    <property type="term" value="F:isomerase activity"/>
    <property type="evidence" value="ECO:0007669"/>
    <property type="project" value="UniProtKB-KW"/>
</dbReference>
<evidence type="ECO:0000256" key="3">
    <source>
        <dbReference type="ARBA" id="ARBA00023235"/>
    </source>
</evidence>
<evidence type="ECO:0000313" key="6">
    <source>
        <dbReference type="EMBL" id="MFD2693353.1"/>
    </source>
</evidence>
<comment type="pathway">
    <text evidence="1 5">Carbohydrate metabolism; hexose metabolism.</text>
</comment>
<comment type="similarity">
    <text evidence="2 5">Belongs to the aldose epimerase family.</text>
</comment>
<dbReference type="InterPro" id="IPR008183">
    <property type="entry name" value="Aldose_1/G6P_1-epimerase"/>
</dbReference>
<dbReference type="InterPro" id="IPR047215">
    <property type="entry name" value="Galactose_mutarotase-like"/>
</dbReference>
<dbReference type="RefSeq" id="WP_253057987.1">
    <property type="nucleotide sequence ID" value="NZ_JAMXWM010000002.1"/>
</dbReference>